<dbReference type="RefSeq" id="XP_001646331.1">
    <property type="nucleotide sequence ID" value="XM_001646281.1"/>
</dbReference>
<dbReference type="PhylomeDB" id="A7TH21"/>
<accession>A7TH21</accession>
<dbReference type="OMA" id="QDMLLSY"/>
<organism evidence="3">
    <name type="scientific">Vanderwaltozyma polyspora (strain ATCC 22028 / DSM 70294 / BCRC 21397 / CBS 2163 / NBRC 10782 / NRRL Y-8283 / UCD 57-17)</name>
    <name type="common">Kluyveromyces polysporus</name>
    <dbReference type="NCBI Taxonomy" id="436907"/>
    <lineage>
        <taxon>Eukaryota</taxon>
        <taxon>Fungi</taxon>
        <taxon>Dikarya</taxon>
        <taxon>Ascomycota</taxon>
        <taxon>Saccharomycotina</taxon>
        <taxon>Saccharomycetes</taxon>
        <taxon>Saccharomycetales</taxon>
        <taxon>Saccharomycetaceae</taxon>
        <taxon>Vanderwaltozyma</taxon>
    </lineage>
</organism>
<evidence type="ECO:0000256" key="1">
    <source>
        <dbReference type="SAM" id="MobiDB-lite"/>
    </source>
</evidence>
<name>A7TH21_VANPO</name>
<dbReference type="FunCoup" id="A7TH21">
    <property type="interactions" value="4"/>
</dbReference>
<sequence>MTAQSKTNVQERRSRSFSSLKKSNMQNNNGVSNEGTGTNTSIAAAGFGNGVNHHQSTNVSYQEGINDEFNTVPFNVYKSNGKNSRFSSLKDMSNKRTNNVEINNNNNNNNINNNNNNNTSSNLMTEIENSDITMSSVVHSKKDHLSNNSSILREQPQTLEPINENPDEYQHIRDKFDKVDSKFTEHDIQDMLLSYTFTSGQIDNKLDSVATSLERKGGEYHGKNDTSNYTDFKKKIKEIWGNLLFVVLEEIEKFQNTAYEYFCLSLLQISIWFPRIVGMLRYVFHICFFHVF</sequence>
<feature type="compositionally biased region" description="Low complexity" evidence="1">
    <location>
        <begin position="99"/>
        <end position="118"/>
    </location>
</feature>
<feature type="compositionally biased region" description="Polar residues" evidence="1">
    <location>
        <begin position="146"/>
        <end position="160"/>
    </location>
</feature>
<feature type="region of interest" description="Disordered" evidence="1">
    <location>
        <begin position="81"/>
        <end position="122"/>
    </location>
</feature>
<dbReference type="eggNOG" id="ENOG502SE7V">
    <property type="taxonomic scope" value="Eukaryota"/>
</dbReference>
<feature type="region of interest" description="Disordered" evidence="1">
    <location>
        <begin position="139"/>
        <end position="167"/>
    </location>
</feature>
<protein>
    <submittedName>
        <fullName evidence="2">Uncharacterized protein</fullName>
    </submittedName>
</protein>
<gene>
    <name evidence="2" type="ORF">Kpol_1032p67</name>
</gene>
<evidence type="ECO:0000313" key="3">
    <source>
        <dbReference type="Proteomes" id="UP000000267"/>
    </source>
</evidence>
<dbReference type="KEGG" id="vpo:Kpol_1032p67"/>
<reference evidence="2 3" key="1">
    <citation type="journal article" date="2007" name="Proc. Natl. Acad. Sci. U.S.A.">
        <title>Independent sorting-out of thousands of duplicated gene pairs in two yeast species descended from a whole-genome duplication.</title>
        <authorList>
            <person name="Scannell D.R."/>
            <person name="Frank A.C."/>
            <person name="Conant G.C."/>
            <person name="Byrne K.P."/>
            <person name="Woolfit M."/>
            <person name="Wolfe K.H."/>
        </authorList>
    </citation>
    <scope>NUCLEOTIDE SEQUENCE [LARGE SCALE GENOMIC DNA]</scope>
    <source>
        <strain evidence="3">ATCC 22028 / DSM 70294 / BCRC 21397 / CBS 2163 / NBRC 10782 / NRRL Y-8283 / UCD 57-17</strain>
    </source>
</reference>
<proteinExistence type="predicted"/>
<dbReference type="STRING" id="436907.A7TH21"/>
<keyword evidence="3" id="KW-1185">Reference proteome</keyword>
<dbReference type="EMBL" id="DS480389">
    <property type="protein sequence ID" value="EDO18473.1"/>
    <property type="molecule type" value="Genomic_DNA"/>
</dbReference>
<feature type="compositionally biased region" description="Polar residues" evidence="1">
    <location>
        <begin position="81"/>
        <end position="97"/>
    </location>
</feature>
<dbReference type="HOGENOM" id="CLU_953761_0_0_1"/>
<dbReference type="Proteomes" id="UP000000267">
    <property type="component" value="Unassembled WGS sequence"/>
</dbReference>
<evidence type="ECO:0000313" key="2">
    <source>
        <dbReference type="EMBL" id="EDO18473.1"/>
    </source>
</evidence>
<feature type="region of interest" description="Disordered" evidence="1">
    <location>
        <begin position="1"/>
        <end position="37"/>
    </location>
</feature>
<dbReference type="OrthoDB" id="4070395at2759"/>
<feature type="compositionally biased region" description="Polar residues" evidence="1">
    <location>
        <begin position="20"/>
        <end position="37"/>
    </location>
</feature>
<dbReference type="AlphaFoldDB" id="A7TH21"/>
<dbReference type="InParanoid" id="A7TH21"/>
<dbReference type="GeneID" id="5546760"/>